<dbReference type="PANTHER" id="PTHR21663">
    <property type="entry name" value="HYPOTHETICAL HEAT DOMAIN-CONTAINING"/>
    <property type="match status" value="1"/>
</dbReference>
<dbReference type="EMBL" id="KK116439">
    <property type="protein sequence ID" value="KFM67811.1"/>
    <property type="molecule type" value="Genomic_DNA"/>
</dbReference>
<dbReference type="AlphaFoldDB" id="A0A087TRS2"/>
<sequence>SLCFRSFEGSNYEVRCAVSELLGIIVATTQQASHPAVGKNRLPSLEEVLGLMASGFLRGGIGFLKGSAGEMIKGGSSVS</sequence>
<name>A0A087TRS2_STEMI</name>
<dbReference type="GO" id="GO:0005829">
    <property type="term" value="C:cytosol"/>
    <property type="evidence" value="ECO:0007669"/>
    <property type="project" value="GOC"/>
</dbReference>
<dbReference type="GO" id="GO:0016020">
    <property type="term" value="C:membrane"/>
    <property type="evidence" value="ECO:0007669"/>
    <property type="project" value="TreeGrafter"/>
</dbReference>
<dbReference type="InterPro" id="IPR040108">
    <property type="entry name" value="Laa1/Sip1/HEATR5"/>
</dbReference>
<feature type="non-terminal residue" evidence="1">
    <location>
        <position position="1"/>
    </location>
</feature>
<reference evidence="1 2" key="1">
    <citation type="submission" date="2013-11" db="EMBL/GenBank/DDBJ databases">
        <title>Genome sequencing of Stegodyphus mimosarum.</title>
        <authorList>
            <person name="Bechsgaard J."/>
        </authorList>
    </citation>
    <scope>NUCLEOTIDE SEQUENCE [LARGE SCALE GENOMIC DNA]</scope>
</reference>
<evidence type="ECO:0000313" key="1">
    <source>
        <dbReference type="EMBL" id="KFM67811.1"/>
    </source>
</evidence>
<dbReference type="GO" id="GO:0030139">
    <property type="term" value="C:endocytic vesicle"/>
    <property type="evidence" value="ECO:0007669"/>
    <property type="project" value="TreeGrafter"/>
</dbReference>
<accession>A0A087TRS2</accession>
<dbReference type="GO" id="GO:0005794">
    <property type="term" value="C:Golgi apparatus"/>
    <property type="evidence" value="ECO:0007669"/>
    <property type="project" value="TreeGrafter"/>
</dbReference>
<dbReference type="STRING" id="407821.A0A087TRS2"/>
<keyword evidence="2" id="KW-1185">Reference proteome</keyword>
<gene>
    <name evidence="1" type="ORF">X975_14994</name>
</gene>
<dbReference type="PANTHER" id="PTHR21663:SF0">
    <property type="entry name" value="HEAT REPEAT-CONTAINING PROTEIN 5B"/>
    <property type="match status" value="1"/>
</dbReference>
<feature type="non-terminal residue" evidence="1">
    <location>
        <position position="79"/>
    </location>
</feature>
<dbReference type="GO" id="GO:0008104">
    <property type="term" value="P:intracellular protein localization"/>
    <property type="evidence" value="ECO:0007669"/>
    <property type="project" value="TreeGrafter"/>
</dbReference>
<protein>
    <submittedName>
        <fullName evidence="1">HEAT repeat-containing protein 5A</fullName>
    </submittedName>
</protein>
<dbReference type="GO" id="GO:0042147">
    <property type="term" value="P:retrograde transport, endosome to Golgi"/>
    <property type="evidence" value="ECO:0007669"/>
    <property type="project" value="TreeGrafter"/>
</dbReference>
<dbReference type="OrthoDB" id="192608at2759"/>
<organism evidence="1 2">
    <name type="scientific">Stegodyphus mimosarum</name>
    <name type="common">African social velvet spider</name>
    <dbReference type="NCBI Taxonomy" id="407821"/>
    <lineage>
        <taxon>Eukaryota</taxon>
        <taxon>Metazoa</taxon>
        <taxon>Ecdysozoa</taxon>
        <taxon>Arthropoda</taxon>
        <taxon>Chelicerata</taxon>
        <taxon>Arachnida</taxon>
        <taxon>Araneae</taxon>
        <taxon>Araneomorphae</taxon>
        <taxon>Entelegynae</taxon>
        <taxon>Eresoidea</taxon>
        <taxon>Eresidae</taxon>
        <taxon>Stegodyphus</taxon>
    </lineage>
</organism>
<proteinExistence type="predicted"/>
<dbReference type="Proteomes" id="UP000054359">
    <property type="component" value="Unassembled WGS sequence"/>
</dbReference>
<evidence type="ECO:0000313" key="2">
    <source>
        <dbReference type="Proteomes" id="UP000054359"/>
    </source>
</evidence>
<dbReference type="GO" id="GO:0006897">
    <property type="term" value="P:endocytosis"/>
    <property type="evidence" value="ECO:0007669"/>
    <property type="project" value="TreeGrafter"/>
</dbReference>